<dbReference type="KEGG" id="tob:V4D31_03775"/>
<dbReference type="RefSeq" id="WP_353686917.1">
    <property type="nucleotide sequence ID" value="NZ_CP144374.1"/>
</dbReference>
<evidence type="ECO:0000256" key="1">
    <source>
        <dbReference type="ARBA" id="ARBA00022679"/>
    </source>
</evidence>
<evidence type="ECO:0000256" key="3">
    <source>
        <dbReference type="ARBA" id="ARBA00022777"/>
    </source>
</evidence>
<evidence type="ECO:0000259" key="5">
    <source>
        <dbReference type="Pfam" id="PF16575"/>
    </source>
</evidence>
<name>A0AAU8H3A6_9BACT</name>
<dbReference type="InterPro" id="IPR045116">
    <property type="entry name" value="Clp1/Grc3"/>
</dbReference>
<dbReference type="Gene3D" id="3.40.50.300">
    <property type="entry name" value="P-loop containing nucleotide triphosphate hydrolases"/>
    <property type="match status" value="1"/>
</dbReference>
<dbReference type="PANTHER" id="PTHR12755:SF3">
    <property type="entry name" value="POLYNUCLEOTIDE 5'-HYDROXYL-KINASE NOL9"/>
    <property type="match status" value="1"/>
</dbReference>
<dbReference type="InterPro" id="IPR032319">
    <property type="entry name" value="CLP1_P"/>
</dbReference>
<keyword evidence="4" id="KW-0067">ATP-binding</keyword>
<sequence length="279" mass="31604">MIPEPDWEVVLKEAKECKKVIVIGSVDSGKSTFIKYLIKNLNLEKPLIFIDSDIGQSSIGIPTTIALKYYKKEEATKFEEKSPLIDFDKIYFVGATTPSVCPQIFLDEFKKAAEFAEHLNTTTLIDTTGLISAEQGKQLKLRKIEIFKPDLVIAFNKNGEIDHIINEIKSKVITLKPSSRIIPRNSAQRASYRLSKFKKYFEKLESFALEKRLLKKQQITENLEGTILGIFNSEDCIALGILEEVTKENVIFSSPPIDLKNVTHLKIGFVNLKNTFLSD</sequence>
<dbReference type="InterPro" id="IPR027417">
    <property type="entry name" value="P-loop_NTPase"/>
</dbReference>
<dbReference type="GO" id="GO:0051731">
    <property type="term" value="F:polynucleotide 5'-hydroxyl-kinase activity"/>
    <property type="evidence" value="ECO:0007669"/>
    <property type="project" value="InterPro"/>
</dbReference>
<feature type="domain" description="Clp1 P-loop" evidence="5">
    <location>
        <begin position="24"/>
        <end position="202"/>
    </location>
</feature>
<gene>
    <name evidence="6" type="ORF">V4D31_03775</name>
</gene>
<evidence type="ECO:0000256" key="4">
    <source>
        <dbReference type="ARBA" id="ARBA00022840"/>
    </source>
</evidence>
<dbReference type="PANTHER" id="PTHR12755">
    <property type="entry name" value="CLEAVAGE/POLYADENYLATION FACTOR IA SUBUNIT CLP1P"/>
    <property type="match status" value="1"/>
</dbReference>
<organism evidence="6">
    <name type="scientific">Thermodesulfovibrio obliviosus</name>
    <dbReference type="NCBI Taxonomy" id="3118332"/>
    <lineage>
        <taxon>Bacteria</taxon>
        <taxon>Pseudomonadati</taxon>
        <taxon>Nitrospirota</taxon>
        <taxon>Thermodesulfovibrionia</taxon>
        <taxon>Thermodesulfovibrionales</taxon>
        <taxon>Thermodesulfovibrionaceae</taxon>
        <taxon>Thermodesulfovibrio</taxon>
    </lineage>
</organism>
<keyword evidence="2" id="KW-0547">Nucleotide-binding</keyword>
<proteinExistence type="predicted"/>
<keyword evidence="3" id="KW-0418">Kinase</keyword>
<accession>A0AAU8H3A6</accession>
<evidence type="ECO:0000313" key="6">
    <source>
        <dbReference type="EMBL" id="XCH49288.1"/>
    </source>
</evidence>
<dbReference type="GO" id="GO:0005524">
    <property type="term" value="F:ATP binding"/>
    <property type="evidence" value="ECO:0007669"/>
    <property type="project" value="UniProtKB-KW"/>
</dbReference>
<dbReference type="GO" id="GO:0006396">
    <property type="term" value="P:RNA processing"/>
    <property type="evidence" value="ECO:0007669"/>
    <property type="project" value="InterPro"/>
</dbReference>
<dbReference type="Pfam" id="PF16575">
    <property type="entry name" value="CLP1_P"/>
    <property type="match status" value="1"/>
</dbReference>
<keyword evidence="1" id="KW-0808">Transferase</keyword>
<dbReference type="EMBL" id="CP144374">
    <property type="protein sequence ID" value="XCH49288.1"/>
    <property type="molecule type" value="Genomic_DNA"/>
</dbReference>
<dbReference type="SUPFAM" id="SSF52540">
    <property type="entry name" value="P-loop containing nucleoside triphosphate hydrolases"/>
    <property type="match status" value="1"/>
</dbReference>
<reference evidence="6" key="1">
    <citation type="submission" date="2024-01" db="EMBL/GenBank/DDBJ databases">
        <title>The first autotrophic representatives of the genus Thermodesulfovibrio.</title>
        <authorList>
            <person name="Maltseva A.I."/>
            <person name="Elcheninov A.G."/>
            <person name="Kublanov I.V."/>
            <person name="Lebedinsky A.V."/>
            <person name="Frolov E.N."/>
        </authorList>
    </citation>
    <scope>NUCLEOTIDE SEQUENCE</scope>
    <source>
        <strain evidence="6">3462-1</strain>
    </source>
</reference>
<dbReference type="AlphaFoldDB" id="A0AAU8H3A6"/>
<protein>
    <submittedName>
        <fullName evidence="6">Polynucleotide 5'-hydroxyl-kinase</fullName>
    </submittedName>
</protein>
<evidence type="ECO:0000256" key="2">
    <source>
        <dbReference type="ARBA" id="ARBA00022741"/>
    </source>
</evidence>